<feature type="domain" description="Putative glutamine amidotransferase" evidence="1">
    <location>
        <begin position="2"/>
        <end position="245"/>
    </location>
</feature>
<name>A0ABW0THT5_9BACL</name>
<proteinExistence type="predicted"/>
<accession>A0ABW0THT5</accession>
<dbReference type="SUPFAM" id="SSF52317">
    <property type="entry name" value="Class I glutamine amidotransferase-like"/>
    <property type="match status" value="1"/>
</dbReference>
<gene>
    <name evidence="2" type="ORF">ACFPRA_09070</name>
</gene>
<evidence type="ECO:0000313" key="2">
    <source>
        <dbReference type="EMBL" id="MFC5589037.1"/>
    </source>
</evidence>
<keyword evidence="3" id="KW-1185">Reference proteome</keyword>
<dbReference type="PANTHER" id="PTHR37947:SF1">
    <property type="entry name" value="BLL2462 PROTEIN"/>
    <property type="match status" value="1"/>
</dbReference>
<keyword evidence="2" id="KW-0315">Glutamine amidotransferase</keyword>
<dbReference type="InterPro" id="IPR029062">
    <property type="entry name" value="Class_I_gatase-like"/>
</dbReference>
<dbReference type="EMBL" id="JBHSNO010000005">
    <property type="protein sequence ID" value="MFC5589037.1"/>
    <property type="molecule type" value="Genomic_DNA"/>
</dbReference>
<dbReference type="CDD" id="cd03143">
    <property type="entry name" value="A4_beta-galactosidase_middle_domain"/>
    <property type="match status" value="1"/>
</dbReference>
<dbReference type="PANTHER" id="PTHR37947">
    <property type="entry name" value="BLL2462 PROTEIN"/>
    <property type="match status" value="1"/>
</dbReference>
<sequence>MKVLIAGETWTKHIIHIKGFDSFTTSEYGEGISWFKHAMESANIDLKHIPSHQVAEYFPNTLEELKQYDVIIFSDIGSNSILLPINTFTNGIIQPNRLNLIKEYVKDGGNFAMIGGYMSFQGIDCKGQYKDTAIEEILPVELYATDDRSEHPEGIQMEIIQPEHPIFNGITGEWPHFLGYNKLKAKPNATVIAEHNGNPFISAHAYGDGRTFAFASDFAPHWGPKEFIEWEHYNTFWVNTVKWLVER</sequence>
<protein>
    <submittedName>
        <fullName evidence="2">Glutamine amidotransferase</fullName>
    </submittedName>
</protein>
<dbReference type="Gene3D" id="3.40.50.880">
    <property type="match status" value="1"/>
</dbReference>
<evidence type="ECO:0000313" key="3">
    <source>
        <dbReference type="Proteomes" id="UP001596109"/>
    </source>
</evidence>
<dbReference type="RefSeq" id="WP_381433026.1">
    <property type="nucleotide sequence ID" value="NZ_JBHSNO010000005.1"/>
</dbReference>
<evidence type="ECO:0000259" key="1">
    <source>
        <dbReference type="Pfam" id="PF07090"/>
    </source>
</evidence>
<dbReference type="Proteomes" id="UP001596109">
    <property type="component" value="Unassembled WGS sequence"/>
</dbReference>
<dbReference type="InterPro" id="IPR010768">
    <property type="entry name" value="GATase1-like"/>
</dbReference>
<organism evidence="2 3">
    <name type="scientific">Sporosarcina soli</name>
    <dbReference type="NCBI Taxonomy" id="334736"/>
    <lineage>
        <taxon>Bacteria</taxon>
        <taxon>Bacillati</taxon>
        <taxon>Bacillota</taxon>
        <taxon>Bacilli</taxon>
        <taxon>Bacillales</taxon>
        <taxon>Caryophanaceae</taxon>
        <taxon>Sporosarcina</taxon>
    </lineage>
</organism>
<dbReference type="Pfam" id="PF07090">
    <property type="entry name" value="GATase1_like"/>
    <property type="match status" value="1"/>
</dbReference>
<reference evidence="3" key="1">
    <citation type="journal article" date="2019" name="Int. J. Syst. Evol. Microbiol.">
        <title>The Global Catalogue of Microorganisms (GCM) 10K type strain sequencing project: providing services to taxonomists for standard genome sequencing and annotation.</title>
        <authorList>
            <consortium name="The Broad Institute Genomics Platform"/>
            <consortium name="The Broad Institute Genome Sequencing Center for Infectious Disease"/>
            <person name="Wu L."/>
            <person name="Ma J."/>
        </authorList>
    </citation>
    <scope>NUCLEOTIDE SEQUENCE [LARGE SCALE GENOMIC DNA]</scope>
    <source>
        <strain evidence="3">CGMCC 4.1434</strain>
    </source>
</reference>
<comment type="caution">
    <text evidence="2">The sequence shown here is derived from an EMBL/GenBank/DDBJ whole genome shotgun (WGS) entry which is preliminary data.</text>
</comment>